<accession>A0A1B6MHT2</accession>
<protein>
    <submittedName>
        <fullName evidence="2">Uncharacterized protein</fullName>
    </submittedName>
</protein>
<dbReference type="AlphaFoldDB" id="A0A1B6MHT2"/>
<evidence type="ECO:0000256" key="1">
    <source>
        <dbReference type="SAM" id="MobiDB-lite"/>
    </source>
</evidence>
<reference evidence="2" key="1">
    <citation type="submission" date="2015-11" db="EMBL/GenBank/DDBJ databases">
        <title>De novo transcriptome assembly of four potential Pierce s Disease insect vectors from Arizona vineyards.</title>
        <authorList>
            <person name="Tassone E.E."/>
        </authorList>
    </citation>
    <scope>NUCLEOTIDE SEQUENCE</scope>
</reference>
<proteinExistence type="predicted"/>
<feature type="region of interest" description="Disordered" evidence="1">
    <location>
        <begin position="198"/>
        <end position="236"/>
    </location>
</feature>
<feature type="compositionally biased region" description="Basic and acidic residues" evidence="1">
    <location>
        <begin position="57"/>
        <end position="68"/>
    </location>
</feature>
<gene>
    <name evidence="2" type="ORF">g.5203</name>
</gene>
<feature type="region of interest" description="Disordered" evidence="1">
    <location>
        <begin position="1"/>
        <end position="80"/>
    </location>
</feature>
<organism evidence="2">
    <name type="scientific">Graphocephala atropunctata</name>
    <dbReference type="NCBI Taxonomy" id="36148"/>
    <lineage>
        <taxon>Eukaryota</taxon>
        <taxon>Metazoa</taxon>
        <taxon>Ecdysozoa</taxon>
        <taxon>Arthropoda</taxon>
        <taxon>Hexapoda</taxon>
        <taxon>Insecta</taxon>
        <taxon>Pterygota</taxon>
        <taxon>Neoptera</taxon>
        <taxon>Paraneoptera</taxon>
        <taxon>Hemiptera</taxon>
        <taxon>Auchenorrhyncha</taxon>
        <taxon>Membracoidea</taxon>
        <taxon>Cicadellidae</taxon>
        <taxon>Cicadellinae</taxon>
        <taxon>Cicadellini</taxon>
        <taxon>Graphocephala</taxon>
    </lineage>
</organism>
<evidence type="ECO:0000313" key="2">
    <source>
        <dbReference type="EMBL" id="JAT35445.1"/>
    </source>
</evidence>
<feature type="compositionally biased region" description="Polar residues" evidence="1">
    <location>
        <begin position="21"/>
        <end position="37"/>
    </location>
</feature>
<name>A0A1B6MHT2_9HEMI</name>
<feature type="non-terminal residue" evidence="2">
    <location>
        <position position="236"/>
    </location>
</feature>
<feature type="non-terminal residue" evidence="2">
    <location>
        <position position="1"/>
    </location>
</feature>
<feature type="compositionally biased region" description="Basic and acidic residues" evidence="1">
    <location>
        <begin position="218"/>
        <end position="236"/>
    </location>
</feature>
<sequence>SHAFSRFTPPKHALYKPPSPSTVSETDQRFSASTRTAMESDQHHRSGVAEAVNIPRESSEPSFFDRKKMKDRRLKPRERNLPRNGAVVETPHIPLLDEDVCSSHAFSRFTPPKHALYKPPSPSTVSETDQRFSASTRTAMESDQHHRSGVAEAVNIPRESSEPSFFDRKKLLPLVTVKAPSLPMMLVTPSQRITTTTASEHCPISVSHKLPSATSDTDEGRHRKREYPFESKKGVL</sequence>
<dbReference type="EMBL" id="GEBQ01004532">
    <property type="protein sequence ID" value="JAT35445.1"/>
    <property type="molecule type" value="Transcribed_RNA"/>
</dbReference>